<dbReference type="OrthoDB" id="5289921at2"/>
<organism evidence="1 2">
    <name type="scientific">Silvanigrella paludirubra</name>
    <dbReference type="NCBI Taxonomy" id="2499159"/>
    <lineage>
        <taxon>Bacteria</taxon>
        <taxon>Pseudomonadati</taxon>
        <taxon>Bdellovibrionota</taxon>
        <taxon>Oligoflexia</taxon>
        <taxon>Silvanigrellales</taxon>
        <taxon>Silvanigrellaceae</taxon>
        <taxon>Silvanigrella</taxon>
    </lineage>
</organism>
<keyword evidence="2" id="KW-1185">Reference proteome</keyword>
<dbReference type="RefSeq" id="WP_153421433.1">
    <property type="nucleotide sequence ID" value="NZ_WFLM01000005.1"/>
</dbReference>
<dbReference type="EMBL" id="WFLM01000005">
    <property type="protein sequence ID" value="KAB8037016.1"/>
    <property type="molecule type" value="Genomic_DNA"/>
</dbReference>
<dbReference type="Proteomes" id="UP000437748">
    <property type="component" value="Unassembled WGS sequence"/>
</dbReference>
<evidence type="ECO:0000313" key="1">
    <source>
        <dbReference type="EMBL" id="KAB8037016.1"/>
    </source>
</evidence>
<dbReference type="AlphaFoldDB" id="A0A6N6VPX9"/>
<evidence type="ECO:0000313" key="2">
    <source>
        <dbReference type="Proteomes" id="UP000437748"/>
    </source>
</evidence>
<accession>A0A6N6VPX9</accession>
<sequence>MLNNIDKGMYLRFCTGVSKLDFYPFAEIKNWKNLGYWLLVLKPYIDKENSADGILENYTFSEAENSLEATVSLKATWQDGTPVSSFEAAMGIAKGFTHREHSTSIRVIGTEDINNIGWEKKSYKGIEIISPIKFKLFFEGKIDNIKGVLEDALSFKTLRNIIWPVRLNSFTNPEYNSGYFDIVSKYPIRFENGKYFLNVLGNQVELSTLNSKNGYDFYFNTSDYNQFKNQNEADLDFIVNKKQNMHTFIGIYNSNSKLFNTKKSRLQLSSILRNIASSLSKDENYHVPKGHFDTSEPGNQANVNWPIQLDFFPEDIRDIKIAIPYLTAKNKVLQKFEELSNKNGISIEWIDMSEDYNKSLDADLQIFIARIQNNRQIWLQNILNSNSVIFNLEKFPKTILTLKEINIKSASTIPIKQDLLENFENSAFEEVSIIPIFRYYLHSYSRKNLPIVLNISENKEFYFSLNKN</sequence>
<proteinExistence type="predicted"/>
<gene>
    <name evidence="1" type="ORF">GCL60_14375</name>
</gene>
<protein>
    <recommendedName>
        <fullName evidence="3">Solute-binding protein family 5 domain-containing protein</fullName>
    </recommendedName>
</protein>
<evidence type="ECO:0008006" key="3">
    <source>
        <dbReference type="Google" id="ProtNLM"/>
    </source>
</evidence>
<comment type="caution">
    <text evidence="1">The sequence shown here is derived from an EMBL/GenBank/DDBJ whole genome shotgun (WGS) entry which is preliminary data.</text>
</comment>
<name>A0A6N6VPX9_9BACT</name>
<reference evidence="1 2" key="1">
    <citation type="submission" date="2019-10" db="EMBL/GenBank/DDBJ databases">
        <title>New species of Slilvanegrellaceae.</title>
        <authorList>
            <person name="Pitt A."/>
            <person name="Hahn M.W."/>
        </authorList>
    </citation>
    <scope>NUCLEOTIDE SEQUENCE [LARGE SCALE GENOMIC DNA]</scope>
    <source>
        <strain evidence="1 2">SP-Ram-0.45-NSY-1</strain>
    </source>
</reference>